<name>A0A830H8D5_9CHLO</name>
<dbReference type="InterPro" id="IPR004045">
    <property type="entry name" value="Glutathione_S-Trfase_N"/>
</dbReference>
<dbReference type="EMBL" id="BNJQ01000001">
    <property type="protein sequence ID" value="GHP01387.1"/>
    <property type="molecule type" value="Genomic_DNA"/>
</dbReference>
<dbReference type="SUPFAM" id="SSF47616">
    <property type="entry name" value="GST C-terminal domain-like"/>
    <property type="match status" value="1"/>
</dbReference>
<evidence type="ECO:0000259" key="3">
    <source>
        <dbReference type="PROSITE" id="PS50405"/>
    </source>
</evidence>
<dbReference type="InterPro" id="IPR040079">
    <property type="entry name" value="Glutathione_S-Trfase"/>
</dbReference>
<dbReference type="CDD" id="cd00570">
    <property type="entry name" value="GST_N_family"/>
    <property type="match status" value="1"/>
</dbReference>
<sequence>MSALHALSVRSFSLLKRHINNNNCLSLQLHRRMFAHNSSLLHNDNSDVLASMHYQRAPLGRLVGRYIAPAVDKGDLLDEHEFRKVHVHDARASYPQPTLEKRGFEMRTCPTALSTSEFRDPTTVNTRYYNEMEKLIREATGASRVIIYDHTLRGSDAEGLNVLGDATKAAAAVRRVHCDYSVESAPKRLRQLAGSGSYTGTRLNEDEVKAIEEGRYAFVNVWRSIDDQHEVEECPLALCDPASVNNDDFVPYRMVYDDRVGGNYALRYSREHLWFYYPRMNKEECLLFKTFDSREDVPRFVFHTAFDDPSAPVPPHPRRSIEIRAVAVLPKPQAPVFYDMKHSNNAARIRLWLKKKGLADSEVNRVVIKYGDLQSEDYAKVNPLKKVPALIDANGNALFESDVILTYLEDLFRGRGVVPHFDLGSSEERAFVRLLIRCHDLYIASPNCTQPGFSHTQGSMYLAPFETPFCPAWRAMDTPTRAAKIAEIHKQLSWLEANLKGPYLAGAAISLADFTWFPTAVFMEFMLPRVFGWPNVFHEHDAYPRLTAWFQHLLRDDDFVAVRQDIIEHFSSTWEGGQFAPIIEEVNRTRDQYQWTFH</sequence>
<dbReference type="InterPro" id="IPR036249">
    <property type="entry name" value="Thioredoxin-like_sf"/>
</dbReference>
<dbReference type="PROSITE" id="PS50405">
    <property type="entry name" value="GST_CTER"/>
    <property type="match status" value="1"/>
</dbReference>
<evidence type="ECO:0000256" key="1">
    <source>
        <dbReference type="ARBA" id="ARBA00023604"/>
    </source>
</evidence>
<dbReference type="SFLD" id="SFLDS00019">
    <property type="entry name" value="Glutathione_Transferase_(cytos"/>
    <property type="match status" value="1"/>
</dbReference>
<evidence type="ECO:0000313" key="4">
    <source>
        <dbReference type="EMBL" id="GHP01387.1"/>
    </source>
</evidence>
<dbReference type="Gene3D" id="3.40.30.10">
    <property type="entry name" value="Glutaredoxin"/>
    <property type="match status" value="1"/>
</dbReference>
<dbReference type="InterPro" id="IPR010987">
    <property type="entry name" value="Glutathione-S-Trfase_C-like"/>
</dbReference>
<protein>
    <recommendedName>
        <fullName evidence="6">Glutathione transferase</fullName>
    </recommendedName>
</protein>
<feature type="domain" description="GST C-terminal" evidence="3">
    <location>
        <begin position="425"/>
        <end position="583"/>
    </location>
</feature>
<dbReference type="Pfam" id="PF13410">
    <property type="entry name" value="GST_C_2"/>
    <property type="match status" value="1"/>
</dbReference>
<evidence type="ECO:0008006" key="6">
    <source>
        <dbReference type="Google" id="ProtNLM"/>
    </source>
</evidence>
<dbReference type="Pfam" id="PF13417">
    <property type="entry name" value="GST_N_3"/>
    <property type="match status" value="1"/>
</dbReference>
<comment type="similarity">
    <text evidence="1">Belongs to the asaB hydroxylase/desaturase family.</text>
</comment>
<keyword evidence="5" id="KW-1185">Reference proteome</keyword>
<feature type="domain" description="GST N-terminal" evidence="2">
    <location>
        <begin position="333"/>
        <end position="416"/>
    </location>
</feature>
<dbReference type="SUPFAM" id="SSF52833">
    <property type="entry name" value="Thioredoxin-like"/>
    <property type="match status" value="1"/>
</dbReference>
<dbReference type="SFLD" id="SFLDG00358">
    <property type="entry name" value="Main_(cytGST)"/>
    <property type="match status" value="1"/>
</dbReference>
<dbReference type="AlphaFoldDB" id="A0A830H8D5"/>
<dbReference type="GO" id="GO:0016491">
    <property type="term" value="F:oxidoreductase activity"/>
    <property type="evidence" value="ECO:0007669"/>
    <property type="project" value="InterPro"/>
</dbReference>
<evidence type="ECO:0000313" key="5">
    <source>
        <dbReference type="Proteomes" id="UP000660262"/>
    </source>
</evidence>
<dbReference type="PANTHER" id="PTHR34598">
    <property type="entry name" value="BLL6449 PROTEIN"/>
    <property type="match status" value="1"/>
</dbReference>
<dbReference type="CDD" id="cd00299">
    <property type="entry name" value="GST_C_family"/>
    <property type="match status" value="1"/>
</dbReference>
<dbReference type="Gene3D" id="1.20.1050.10">
    <property type="match status" value="1"/>
</dbReference>
<dbReference type="NCBIfam" id="NF041278">
    <property type="entry name" value="CmcJ_NvfI_EfuI"/>
    <property type="match status" value="1"/>
</dbReference>
<comment type="caution">
    <text evidence="4">The sequence shown here is derived from an EMBL/GenBank/DDBJ whole genome shotgun (WGS) entry which is preliminary data.</text>
</comment>
<dbReference type="Proteomes" id="UP000660262">
    <property type="component" value="Unassembled WGS sequence"/>
</dbReference>
<dbReference type="InterPro" id="IPR036282">
    <property type="entry name" value="Glutathione-S-Trfase_C_sf"/>
</dbReference>
<accession>A0A830H8D5</accession>
<reference evidence="4" key="1">
    <citation type="submission" date="2020-10" db="EMBL/GenBank/DDBJ databases">
        <title>Unveiling of a novel bifunctional photoreceptor, Dualchrome1, isolated from a cosmopolitan green alga.</title>
        <authorList>
            <person name="Suzuki S."/>
            <person name="Kawachi M."/>
        </authorList>
    </citation>
    <scope>NUCLEOTIDE SEQUENCE</scope>
    <source>
        <strain evidence="4">NIES 2893</strain>
    </source>
</reference>
<gene>
    <name evidence="4" type="ORF">PPROV_000014300</name>
</gene>
<dbReference type="InterPro" id="IPR044053">
    <property type="entry name" value="AsaB-like"/>
</dbReference>
<evidence type="ECO:0000259" key="2">
    <source>
        <dbReference type="PROSITE" id="PS50404"/>
    </source>
</evidence>
<dbReference type="PANTHER" id="PTHR34598:SF3">
    <property type="entry name" value="OXIDOREDUCTASE AN1597"/>
    <property type="match status" value="1"/>
</dbReference>
<organism evidence="4 5">
    <name type="scientific">Pycnococcus provasolii</name>
    <dbReference type="NCBI Taxonomy" id="41880"/>
    <lineage>
        <taxon>Eukaryota</taxon>
        <taxon>Viridiplantae</taxon>
        <taxon>Chlorophyta</taxon>
        <taxon>Pseudoscourfieldiophyceae</taxon>
        <taxon>Pseudoscourfieldiales</taxon>
        <taxon>Pycnococcaceae</taxon>
        <taxon>Pycnococcus</taxon>
    </lineage>
</organism>
<dbReference type="OrthoDB" id="422574at2759"/>
<dbReference type="PROSITE" id="PS50404">
    <property type="entry name" value="GST_NTER"/>
    <property type="match status" value="1"/>
</dbReference>
<proteinExistence type="inferred from homology"/>